<dbReference type="EMBL" id="CANHGI010000001">
    <property type="protein sequence ID" value="CAI5438803.1"/>
    <property type="molecule type" value="Genomic_DNA"/>
</dbReference>
<name>A0A9P1MVW0_9PELO</name>
<protein>
    <submittedName>
        <fullName evidence="1">Uncharacterized protein</fullName>
    </submittedName>
</protein>
<keyword evidence="2" id="KW-1185">Reference proteome</keyword>
<organism evidence="1 2">
    <name type="scientific">Caenorhabditis angaria</name>
    <dbReference type="NCBI Taxonomy" id="860376"/>
    <lineage>
        <taxon>Eukaryota</taxon>
        <taxon>Metazoa</taxon>
        <taxon>Ecdysozoa</taxon>
        <taxon>Nematoda</taxon>
        <taxon>Chromadorea</taxon>
        <taxon>Rhabditida</taxon>
        <taxon>Rhabditina</taxon>
        <taxon>Rhabditomorpha</taxon>
        <taxon>Rhabditoidea</taxon>
        <taxon>Rhabditidae</taxon>
        <taxon>Peloderinae</taxon>
        <taxon>Caenorhabditis</taxon>
    </lineage>
</organism>
<accession>A0A9P1MVW0</accession>
<dbReference type="Proteomes" id="UP001152747">
    <property type="component" value="Unassembled WGS sequence"/>
</dbReference>
<proteinExistence type="predicted"/>
<evidence type="ECO:0000313" key="2">
    <source>
        <dbReference type="Proteomes" id="UP001152747"/>
    </source>
</evidence>
<dbReference type="AlphaFoldDB" id="A0A9P1MVW0"/>
<dbReference type="OrthoDB" id="5783867at2759"/>
<comment type="caution">
    <text evidence="1">The sequence shown here is derived from an EMBL/GenBank/DDBJ whole genome shotgun (WGS) entry which is preliminary data.</text>
</comment>
<gene>
    <name evidence="1" type="ORF">CAMP_LOCUS1440</name>
</gene>
<evidence type="ECO:0000313" key="1">
    <source>
        <dbReference type="EMBL" id="CAI5438803.1"/>
    </source>
</evidence>
<sequence>MSEPPLIIESLDGCEDYIAKYMEGRDLRFTDKRQVRQTEQHRKRLEKVLKTPEVDKKKELRHRVSTDYIFKSSKCNNHYVNNTHFFYGNGSRLGHDYRGPLYALDFPENTQLNRTDFTEHLQTLATRQSNIDKEWLRIASNRLEPRKTARSNSTPPNLKFTSPEVPAKNDRFEMGFAAWHKQKFAIRNFDKNLDRPTNLGRLLEPQFERCVILALSGLIENIDLQKLRPGFQPIQSILFTTFDNYFYAVLPSKLDDVRRFSNYWSKKVKYWTERPNDSREKWQRKSVILFLEQFEEDQTQFRRARHMFHLESEKEDWFIEMDTGEFRRLENAGPNNVMSLPGHQCTFPNNIIECRFSDMDMSQFKIAQEIDKIRKNGVMNIVGFDKMERRYVPSIQYKSDIRTAIIEPIKSPPRPLMTTVFCDNLSCMGCNTWSTFQKPSTLG</sequence>
<reference evidence="1" key="1">
    <citation type="submission" date="2022-11" db="EMBL/GenBank/DDBJ databases">
        <authorList>
            <person name="Kikuchi T."/>
        </authorList>
    </citation>
    <scope>NUCLEOTIDE SEQUENCE</scope>
    <source>
        <strain evidence="1">PS1010</strain>
    </source>
</reference>